<evidence type="ECO:0000313" key="2">
    <source>
        <dbReference type="EMBL" id="KAG5178763.1"/>
    </source>
</evidence>
<gene>
    <name evidence="2" type="ORF">JKP88DRAFT_225030</name>
</gene>
<dbReference type="EMBL" id="JAFCMP010000512">
    <property type="protein sequence ID" value="KAG5178763.1"/>
    <property type="molecule type" value="Genomic_DNA"/>
</dbReference>
<accession>A0A836CBA6</accession>
<reference evidence="2" key="1">
    <citation type="submission" date="2021-02" db="EMBL/GenBank/DDBJ databases">
        <title>First Annotated Genome of the Yellow-green Alga Tribonema minus.</title>
        <authorList>
            <person name="Mahan K.M."/>
        </authorList>
    </citation>
    <scope>NUCLEOTIDE SEQUENCE</scope>
    <source>
        <strain evidence="2">UTEX B ZZ1240</strain>
    </source>
</reference>
<feature type="compositionally biased region" description="Basic residues" evidence="1">
    <location>
        <begin position="42"/>
        <end position="55"/>
    </location>
</feature>
<organism evidence="2 3">
    <name type="scientific">Tribonema minus</name>
    <dbReference type="NCBI Taxonomy" id="303371"/>
    <lineage>
        <taxon>Eukaryota</taxon>
        <taxon>Sar</taxon>
        <taxon>Stramenopiles</taxon>
        <taxon>Ochrophyta</taxon>
        <taxon>PX clade</taxon>
        <taxon>Xanthophyceae</taxon>
        <taxon>Tribonematales</taxon>
        <taxon>Tribonemataceae</taxon>
        <taxon>Tribonema</taxon>
    </lineage>
</organism>
<evidence type="ECO:0000256" key="1">
    <source>
        <dbReference type="SAM" id="MobiDB-lite"/>
    </source>
</evidence>
<keyword evidence="3" id="KW-1185">Reference proteome</keyword>
<dbReference type="Proteomes" id="UP000664859">
    <property type="component" value="Unassembled WGS sequence"/>
</dbReference>
<comment type="caution">
    <text evidence="2">The sequence shown here is derived from an EMBL/GenBank/DDBJ whole genome shotgun (WGS) entry which is preliminary data.</text>
</comment>
<dbReference type="AlphaFoldDB" id="A0A836CBA6"/>
<sequence length="204" mass="22329">MGSSSCRRRSRRCRRSAPAACSPGHLRMRRSPCSRRLPQQQQRRRPRAQTRRWSTRRAPAAASCDGAAACGQHACAAAAAQRGALRASGVRRATGGINRHAAALDGACRRPARVAALTLQHSRAARNAVTAHGSAALHARSGAALPPLRRSAAAAAQTQRRARRRQLGELLLHLRAVQRFELGVRCGERRACPKVVMRLRRRRR</sequence>
<name>A0A836CBA6_9STRA</name>
<proteinExistence type="predicted"/>
<feature type="region of interest" description="Disordered" evidence="1">
    <location>
        <begin position="17"/>
        <end position="58"/>
    </location>
</feature>
<protein>
    <submittedName>
        <fullName evidence="2">Uncharacterized protein</fullName>
    </submittedName>
</protein>
<evidence type="ECO:0000313" key="3">
    <source>
        <dbReference type="Proteomes" id="UP000664859"/>
    </source>
</evidence>